<evidence type="ECO:0000256" key="5">
    <source>
        <dbReference type="ARBA" id="ARBA00022475"/>
    </source>
</evidence>
<feature type="transmembrane region" description="Helical" evidence="12">
    <location>
        <begin position="294"/>
        <end position="314"/>
    </location>
</feature>
<feature type="domain" description="Cation/H+ exchanger transmembrane" evidence="13">
    <location>
        <begin position="10"/>
        <end position="409"/>
    </location>
</feature>
<feature type="transmembrane region" description="Helical" evidence="12">
    <location>
        <begin position="99"/>
        <end position="122"/>
    </location>
</feature>
<keyword evidence="6 12" id="KW-0812">Transmembrane</keyword>
<reference evidence="14" key="1">
    <citation type="submission" date="2021-11" db="EMBL/GenBank/DDBJ databases">
        <title>BS-T2-15 a new species belonging to the Comamonadaceae family isolated from the soil of a French oak forest.</title>
        <authorList>
            <person name="Mieszkin S."/>
            <person name="Alain K."/>
        </authorList>
    </citation>
    <scope>NUCLEOTIDE SEQUENCE</scope>
    <source>
        <strain evidence="14">BS-T2-15</strain>
    </source>
</reference>
<name>A0A9X1YN80_9BURK</name>
<evidence type="ECO:0000256" key="12">
    <source>
        <dbReference type="SAM" id="Phobius"/>
    </source>
</evidence>
<keyword evidence="4" id="KW-0050">Antiport</keyword>
<evidence type="ECO:0000256" key="11">
    <source>
        <dbReference type="ARBA" id="ARBA00023201"/>
    </source>
</evidence>
<evidence type="ECO:0000256" key="9">
    <source>
        <dbReference type="ARBA" id="ARBA00023065"/>
    </source>
</evidence>
<feature type="transmembrane region" description="Helical" evidence="12">
    <location>
        <begin position="320"/>
        <end position="343"/>
    </location>
</feature>
<evidence type="ECO:0000313" key="14">
    <source>
        <dbReference type="EMBL" id="MCK9689111.1"/>
    </source>
</evidence>
<keyword evidence="11" id="KW-0739">Sodium transport</keyword>
<keyword evidence="3" id="KW-0813">Transport</keyword>
<keyword evidence="15" id="KW-1185">Reference proteome</keyword>
<feature type="transmembrane region" description="Helical" evidence="12">
    <location>
        <begin position="176"/>
        <end position="196"/>
    </location>
</feature>
<evidence type="ECO:0000256" key="1">
    <source>
        <dbReference type="ARBA" id="ARBA00004651"/>
    </source>
</evidence>
<feature type="transmembrane region" description="Helical" evidence="12">
    <location>
        <begin position="384"/>
        <end position="404"/>
    </location>
</feature>
<keyword evidence="8" id="KW-0915">Sodium</keyword>
<evidence type="ECO:0000256" key="3">
    <source>
        <dbReference type="ARBA" id="ARBA00022448"/>
    </source>
</evidence>
<protein>
    <submittedName>
        <fullName evidence="14">Sodium:proton antiporter</fullName>
    </submittedName>
</protein>
<feature type="transmembrane region" description="Helical" evidence="12">
    <location>
        <begin position="134"/>
        <end position="156"/>
    </location>
</feature>
<dbReference type="Gene3D" id="6.10.140.1330">
    <property type="match status" value="1"/>
</dbReference>
<evidence type="ECO:0000256" key="8">
    <source>
        <dbReference type="ARBA" id="ARBA00023053"/>
    </source>
</evidence>
<feature type="transmembrane region" description="Helical" evidence="12">
    <location>
        <begin position="355"/>
        <end position="378"/>
    </location>
</feature>
<dbReference type="GO" id="GO:0098719">
    <property type="term" value="P:sodium ion import across plasma membrane"/>
    <property type="evidence" value="ECO:0007669"/>
    <property type="project" value="TreeGrafter"/>
</dbReference>
<keyword evidence="7 12" id="KW-1133">Transmembrane helix</keyword>
<evidence type="ECO:0000256" key="4">
    <source>
        <dbReference type="ARBA" id="ARBA00022449"/>
    </source>
</evidence>
<evidence type="ECO:0000256" key="10">
    <source>
        <dbReference type="ARBA" id="ARBA00023136"/>
    </source>
</evidence>
<keyword evidence="10 12" id="KW-0472">Membrane</keyword>
<dbReference type="GO" id="GO:0015386">
    <property type="term" value="F:potassium:proton antiporter activity"/>
    <property type="evidence" value="ECO:0007669"/>
    <property type="project" value="TreeGrafter"/>
</dbReference>
<dbReference type="AlphaFoldDB" id="A0A9X1YN80"/>
<dbReference type="GO" id="GO:0005886">
    <property type="term" value="C:plasma membrane"/>
    <property type="evidence" value="ECO:0007669"/>
    <property type="project" value="UniProtKB-SubCell"/>
</dbReference>
<feature type="transmembrane region" description="Helical" evidence="12">
    <location>
        <begin position="231"/>
        <end position="249"/>
    </location>
</feature>
<dbReference type="InterPro" id="IPR018422">
    <property type="entry name" value="Cation/H_exchanger_CPA1"/>
</dbReference>
<keyword evidence="5" id="KW-1003">Cell membrane</keyword>
<gene>
    <name evidence="14" type="ORF">LPC04_25630</name>
</gene>
<dbReference type="InterPro" id="IPR006153">
    <property type="entry name" value="Cation/H_exchanger_TM"/>
</dbReference>
<evidence type="ECO:0000259" key="13">
    <source>
        <dbReference type="Pfam" id="PF00999"/>
    </source>
</evidence>
<organism evidence="14 15">
    <name type="scientific">Scleromatobacter humisilvae</name>
    <dbReference type="NCBI Taxonomy" id="2897159"/>
    <lineage>
        <taxon>Bacteria</taxon>
        <taxon>Pseudomonadati</taxon>
        <taxon>Pseudomonadota</taxon>
        <taxon>Betaproteobacteria</taxon>
        <taxon>Burkholderiales</taxon>
        <taxon>Sphaerotilaceae</taxon>
        <taxon>Scleromatobacter</taxon>
    </lineage>
</organism>
<dbReference type="PANTHER" id="PTHR10110:SF195">
    <property type="entry name" value="NA(+)_H(+) ANTIPORTER NHAS2"/>
    <property type="match status" value="1"/>
</dbReference>
<dbReference type="GO" id="GO:0015385">
    <property type="term" value="F:sodium:proton antiporter activity"/>
    <property type="evidence" value="ECO:0007669"/>
    <property type="project" value="InterPro"/>
</dbReference>
<proteinExistence type="inferred from homology"/>
<accession>A0A9X1YN80</accession>
<comment type="caution">
    <text evidence="14">The sequence shown here is derived from an EMBL/GenBank/DDBJ whole genome shotgun (WGS) entry which is preliminary data.</text>
</comment>
<dbReference type="RefSeq" id="WP_275685160.1">
    <property type="nucleotide sequence ID" value="NZ_JAJLJH010000012.1"/>
</dbReference>
<comment type="subcellular location">
    <subcellularLocation>
        <location evidence="1">Cell membrane</location>
        <topology evidence="1">Multi-pass membrane protein</topology>
    </subcellularLocation>
</comment>
<dbReference type="GO" id="GO:0051453">
    <property type="term" value="P:regulation of intracellular pH"/>
    <property type="evidence" value="ECO:0007669"/>
    <property type="project" value="TreeGrafter"/>
</dbReference>
<dbReference type="PANTHER" id="PTHR10110">
    <property type="entry name" value="SODIUM/HYDROGEN EXCHANGER"/>
    <property type="match status" value="1"/>
</dbReference>
<dbReference type="EMBL" id="JAJLJH010000012">
    <property type="protein sequence ID" value="MCK9689111.1"/>
    <property type="molecule type" value="Genomic_DNA"/>
</dbReference>
<evidence type="ECO:0000256" key="2">
    <source>
        <dbReference type="ARBA" id="ARBA00007367"/>
    </source>
</evidence>
<dbReference type="Pfam" id="PF00999">
    <property type="entry name" value="Na_H_Exchanger"/>
    <property type="match status" value="1"/>
</dbReference>
<feature type="transmembrane region" description="Helical" evidence="12">
    <location>
        <begin position="30"/>
        <end position="50"/>
    </location>
</feature>
<sequence>MLDIAASLLVLTALLSYVNQRWLRLPMTIGVMATSLLLSLALVALDAVGLSGGLRAREQGLIASIDFSELLMQGMLSLLLFAGALHVDVRALHDYRWQVGVLAFVGTAMSTVVVGVALWLVIGLVGLPVPLLECLLFGALISPTDPIAVIGMLKSAGAPRNLEVVIAGESLFNDGVGVVIFSLLLGMASTGGTPTLGHAGMLLLREAGGGLVYGWALGFATYRLLRSIDHYQVEVLLMVAAVVGGYALANHLHVSGPLAMVVAGLFVGSKGRAEALSPATRKHVDLFWELLDEILNAVLFVLVGMEVVVIHLPLRPVPALVAGVAAIAITLAARWLTVGWPVVLAKGASRLPPGAGAVLTWGGLRGGISIALALSLPAGPWRETLIALTYCVVAFSILVQGLTFGRLVRATLRADA</sequence>
<feature type="transmembrane region" description="Helical" evidence="12">
    <location>
        <begin position="70"/>
        <end position="87"/>
    </location>
</feature>
<evidence type="ECO:0000256" key="6">
    <source>
        <dbReference type="ARBA" id="ARBA00022692"/>
    </source>
</evidence>
<keyword evidence="9" id="KW-0406">Ion transport</keyword>
<dbReference type="Proteomes" id="UP001139353">
    <property type="component" value="Unassembled WGS sequence"/>
</dbReference>
<evidence type="ECO:0000313" key="15">
    <source>
        <dbReference type="Proteomes" id="UP001139353"/>
    </source>
</evidence>
<evidence type="ECO:0000256" key="7">
    <source>
        <dbReference type="ARBA" id="ARBA00022989"/>
    </source>
</evidence>
<comment type="similarity">
    <text evidence="2">Belongs to the monovalent cation:proton antiporter 1 (CPA1) transporter (TC 2.A.36) family.</text>
</comment>